<name>A0A3M5LKZ3_PSESX</name>
<dbReference type="AlphaFoldDB" id="A0A3M5LKZ3"/>
<dbReference type="Proteomes" id="UP000268096">
    <property type="component" value="Unassembled WGS sequence"/>
</dbReference>
<proteinExistence type="predicted"/>
<reference evidence="1 2" key="1">
    <citation type="submission" date="2018-08" db="EMBL/GenBank/DDBJ databases">
        <title>Recombination of ecologically and evolutionarily significant loci maintains genetic cohesion in the Pseudomonas syringae species complex.</title>
        <authorList>
            <person name="Dillon M."/>
            <person name="Thakur S."/>
            <person name="Almeida R.N.D."/>
            <person name="Weir B.S."/>
            <person name="Guttman D.S."/>
        </authorList>
    </citation>
    <scope>NUCLEOTIDE SEQUENCE [LARGE SCALE GENOMIC DNA]</scope>
    <source>
        <strain evidence="1 2">ICMP 16926</strain>
    </source>
</reference>
<evidence type="ECO:0000313" key="1">
    <source>
        <dbReference type="EMBL" id="RMT47366.1"/>
    </source>
</evidence>
<dbReference type="EMBL" id="RBTH01000147">
    <property type="protein sequence ID" value="RMT47366.1"/>
    <property type="molecule type" value="Genomic_DNA"/>
</dbReference>
<gene>
    <name evidence="1" type="ORF">ALP48_102492</name>
</gene>
<organism evidence="1 2">
    <name type="scientific">Pseudomonas syringae pv. solidagae</name>
    <dbReference type="NCBI Taxonomy" id="264458"/>
    <lineage>
        <taxon>Bacteria</taxon>
        <taxon>Pseudomonadati</taxon>
        <taxon>Pseudomonadota</taxon>
        <taxon>Gammaproteobacteria</taxon>
        <taxon>Pseudomonadales</taxon>
        <taxon>Pseudomonadaceae</taxon>
        <taxon>Pseudomonas</taxon>
        <taxon>Pseudomonas syringae</taxon>
    </lineage>
</organism>
<protein>
    <submittedName>
        <fullName evidence="1">Uncharacterized protein</fullName>
    </submittedName>
</protein>
<accession>A0A3M5LKZ3</accession>
<evidence type="ECO:0000313" key="2">
    <source>
        <dbReference type="Proteomes" id="UP000268096"/>
    </source>
</evidence>
<sequence length="42" mass="4398">MDLVEAGAGQDRALSAGMMRVAPCARLNRPVSVSVRLSTLTP</sequence>
<comment type="caution">
    <text evidence="1">The sequence shown here is derived from an EMBL/GenBank/DDBJ whole genome shotgun (WGS) entry which is preliminary data.</text>
</comment>